<dbReference type="InterPro" id="IPR002060">
    <property type="entry name" value="Squ/phyt_synthse"/>
</dbReference>
<dbReference type="GO" id="GO:0016117">
    <property type="term" value="P:carotenoid biosynthetic process"/>
    <property type="evidence" value="ECO:0007669"/>
    <property type="project" value="UniProtKB-ARBA"/>
</dbReference>
<accession>A0A7W7YJG0</accession>
<dbReference type="PROSITE" id="PS01045">
    <property type="entry name" value="SQUALEN_PHYTOEN_SYN_2"/>
    <property type="match status" value="1"/>
</dbReference>
<dbReference type="PANTHER" id="PTHR31480">
    <property type="entry name" value="BIFUNCTIONAL LYCOPENE CYCLASE/PHYTOENE SYNTHASE"/>
    <property type="match status" value="1"/>
</dbReference>
<dbReference type="EC" id="2.5.1.32" evidence="2"/>
<dbReference type="Gene3D" id="1.10.600.10">
    <property type="entry name" value="Farnesyl Diphosphate Synthase"/>
    <property type="match status" value="1"/>
</dbReference>
<keyword evidence="3" id="KW-1185">Reference proteome</keyword>
<dbReference type="SFLD" id="SFLDG01212">
    <property type="entry name" value="Phytoene_synthase_like"/>
    <property type="match status" value="1"/>
</dbReference>
<organism evidence="2 3">
    <name type="scientific">Prosthecobacter dejongeii</name>
    <dbReference type="NCBI Taxonomy" id="48465"/>
    <lineage>
        <taxon>Bacteria</taxon>
        <taxon>Pseudomonadati</taxon>
        <taxon>Verrucomicrobiota</taxon>
        <taxon>Verrucomicrobiia</taxon>
        <taxon>Verrucomicrobiales</taxon>
        <taxon>Verrucomicrobiaceae</taxon>
        <taxon>Prosthecobacter</taxon>
    </lineage>
</organism>
<sequence length="289" mass="33580">MTDPNLSSSEIAKRAKSNLAMALGCLPEERRRDMISFYAFCRVVDDIADSTVLSEEEKEKELAHWRRCVSEGQAPGHPVLDEVVPLPRKYGFPRAWLAEIVDGVASDILHVRYETYEELLAYCYKVASVVGLVSAEIFGSTHPQSREYAVQLGYALQLTNIIRDVGQDARETGRIYLPLEDLKRFGLTEIDILHERHDSRFIQLMDFEYKRAREMYDAAAKLLPTVDRDALLPARMMGQVYFEILEKLHRERYPVFEKRCRLHPLRKIWILLTFMGRSWLARWRRKGTA</sequence>
<dbReference type="SFLD" id="SFLDG01018">
    <property type="entry name" value="Squalene/Phytoene_Synthase_Lik"/>
    <property type="match status" value="1"/>
</dbReference>
<name>A0A7W7YJG0_9BACT</name>
<dbReference type="InterPro" id="IPR033904">
    <property type="entry name" value="Trans_IPPS_HH"/>
</dbReference>
<keyword evidence="1 2" id="KW-0808">Transferase</keyword>
<protein>
    <submittedName>
        <fullName evidence="2">Phytoene synthase</fullName>
        <ecNumber evidence="2">2.5.1.32</ecNumber>
    </submittedName>
</protein>
<dbReference type="SFLD" id="SFLDS00005">
    <property type="entry name" value="Isoprenoid_Synthase_Type_I"/>
    <property type="match status" value="1"/>
</dbReference>
<dbReference type="AlphaFoldDB" id="A0A7W7YJG0"/>
<dbReference type="SUPFAM" id="SSF48576">
    <property type="entry name" value="Terpenoid synthases"/>
    <property type="match status" value="1"/>
</dbReference>
<dbReference type="EMBL" id="JACHIF010000002">
    <property type="protein sequence ID" value="MBB5037318.1"/>
    <property type="molecule type" value="Genomic_DNA"/>
</dbReference>
<evidence type="ECO:0000313" key="3">
    <source>
        <dbReference type="Proteomes" id="UP000534294"/>
    </source>
</evidence>
<dbReference type="InterPro" id="IPR008949">
    <property type="entry name" value="Isoprenoid_synthase_dom_sf"/>
</dbReference>
<dbReference type="CDD" id="cd00683">
    <property type="entry name" value="Trans_IPPS_HH"/>
    <property type="match status" value="1"/>
</dbReference>
<dbReference type="GO" id="GO:0004311">
    <property type="term" value="F:geranylgeranyl diphosphate synthase activity"/>
    <property type="evidence" value="ECO:0007669"/>
    <property type="project" value="InterPro"/>
</dbReference>
<evidence type="ECO:0000313" key="2">
    <source>
        <dbReference type="EMBL" id="MBB5037318.1"/>
    </source>
</evidence>
<reference evidence="2 3" key="1">
    <citation type="submission" date="2020-08" db="EMBL/GenBank/DDBJ databases">
        <title>Genomic Encyclopedia of Type Strains, Phase IV (KMG-IV): sequencing the most valuable type-strain genomes for metagenomic binning, comparative biology and taxonomic classification.</title>
        <authorList>
            <person name="Goeker M."/>
        </authorList>
    </citation>
    <scope>NUCLEOTIDE SEQUENCE [LARGE SCALE GENOMIC DNA]</scope>
    <source>
        <strain evidence="2 3">DSM 12251</strain>
    </source>
</reference>
<dbReference type="InterPro" id="IPR044843">
    <property type="entry name" value="Trans_IPPS_bact-type"/>
</dbReference>
<evidence type="ECO:0000256" key="1">
    <source>
        <dbReference type="ARBA" id="ARBA00022679"/>
    </source>
</evidence>
<dbReference type="GO" id="GO:0051996">
    <property type="term" value="F:squalene synthase [NAD(P)H] activity"/>
    <property type="evidence" value="ECO:0007669"/>
    <property type="project" value="InterPro"/>
</dbReference>
<dbReference type="InterPro" id="IPR019845">
    <property type="entry name" value="Squalene/phytoene_synthase_CS"/>
</dbReference>
<gene>
    <name evidence="2" type="ORF">HNQ64_001560</name>
</gene>
<comment type="caution">
    <text evidence="2">The sequence shown here is derived from an EMBL/GenBank/DDBJ whole genome shotgun (WGS) entry which is preliminary data.</text>
</comment>
<dbReference type="Pfam" id="PF00494">
    <property type="entry name" value="SQS_PSY"/>
    <property type="match status" value="1"/>
</dbReference>
<dbReference type="Proteomes" id="UP000534294">
    <property type="component" value="Unassembled WGS sequence"/>
</dbReference>
<dbReference type="PROSITE" id="PS01044">
    <property type="entry name" value="SQUALEN_PHYTOEN_SYN_1"/>
    <property type="match status" value="1"/>
</dbReference>
<proteinExistence type="predicted"/>
<dbReference type="RefSeq" id="WP_184207091.1">
    <property type="nucleotide sequence ID" value="NZ_JACHIF010000002.1"/>
</dbReference>